<name>A0A3M6ULP6_POCDA</name>
<reference evidence="2 3" key="1">
    <citation type="journal article" date="2018" name="Sci. Rep.">
        <title>Comparative analysis of the Pocillopora damicornis genome highlights role of immune system in coral evolution.</title>
        <authorList>
            <person name="Cunning R."/>
            <person name="Bay R.A."/>
            <person name="Gillette P."/>
            <person name="Baker A.C."/>
            <person name="Traylor-Knowles N."/>
        </authorList>
    </citation>
    <scope>NUCLEOTIDE SEQUENCE [LARGE SCALE GENOMIC DNA]</scope>
    <source>
        <strain evidence="2">RSMAS</strain>
        <tissue evidence="2">Whole animal</tissue>
    </source>
</reference>
<evidence type="ECO:0000313" key="2">
    <source>
        <dbReference type="EMBL" id="RMX54540.1"/>
    </source>
</evidence>
<comment type="caution">
    <text evidence="2">The sequence shown here is derived from an EMBL/GenBank/DDBJ whole genome shotgun (WGS) entry which is preliminary data.</text>
</comment>
<gene>
    <name evidence="2" type="ORF">pdam_00004592</name>
</gene>
<dbReference type="EMBL" id="RCHS01001247">
    <property type="protein sequence ID" value="RMX54540.1"/>
    <property type="molecule type" value="Genomic_DNA"/>
</dbReference>
<protein>
    <submittedName>
        <fullName evidence="2">Uncharacterized protein</fullName>
    </submittedName>
</protein>
<dbReference type="Proteomes" id="UP000275408">
    <property type="component" value="Unassembled WGS sequence"/>
</dbReference>
<dbReference type="AlphaFoldDB" id="A0A3M6ULP6"/>
<accession>A0A3M6ULP6</accession>
<evidence type="ECO:0000313" key="3">
    <source>
        <dbReference type="Proteomes" id="UP000275408"/>
    </source>
</evidence>
<keyword evidence="3" id="KW-1185">Reference proteome</keyword>
<proteinExistence type="predicted"/>
<sequence length="127" mass="14759">MYTATKSLGRFRQPKSVEDEKKSVDNAIPKSTAYKTKWSCKVFEEWKQNRLVKSCTLEPGGLFTTKYFEEGVQTLDTAITDMSACSVNYWLSKFVQEDRSINQSMDFILREEHVTVEELMTPWPSVR</sequence>
<feature type="region of interest" description="Disordered" evidence="1">
    <location>
        <begin position="1"/>
        <end position="23"/>
    </location>
</feature>
<organism evidence="2 3">
    <name type="scientific">Pocillopora damicornis</name>
    <name type="common">Cauliflower coral</name>
    <name type="synonym">Millepora damicornis</name>
    <dbReference type="NCBI Taxonomy" id="46731"/>
    <lineage>
        <taxon>Eukaryota</taxon>
        <taxon>Metazoa</taxon>
        <taxon>Cnidaria</taxon>
        <taxon>Anthozoa</taxon>
        <taxon>Hexacorallia</taxon>
        <taxon>Scleractinia</taxon>
        <taxon>Astrocoeniina</taxon>
        <taxon>Pocilloporidae</taxon>
        <taxon>Pocillopora</taxon>
    </lineage>
</organism>
<evidence type="ECO:0000256" key="1">
    <source>
        <dbReference type="SAM" id="MobiDB-lite"/>
    </source>
</evidence>